<accession>A0A559IZG7</accession>
<gene>
    <name evidence="2" type="ORF">FPZ44_08090</name>
</gene>
<dbReference type="EMBL" id="VNJK01000001">
    <property type="protein sequence ID" value="TVX93021.1"/>
    <property type="molecule type" value="Genomic_DNA"/>
</dbReference>
<protein>
    <recommendedName>
        <fullName evidence="4">Replicative helicase inhibitor G39P N-terminal domain-containing protein</fullName>
    </recommendedName>
</protein>
<dbReference type="AlphaFoldDB" id="A0A559IZG7"/>
<proteinExistence type="predicted"/>
<reference evidence="2 3" key="1">
    <citation type="submission" date="2019-07" db="EMBL/GenBank/DDBJ databases">
        <authorList>
            <person name="Kim J."/>
        </authorList>
    </citation>
    <scope>NUCLEOTIDE SEQUENCE [LARGE SCALE GENOMIC DNA]</scope>
    <source>
        <strain evidence="2 3">N4</strain>
    </source>
</reference>
<evidence type="ECO:0000313" key="2">
    <source>
        <dbReference type="EMBL" id="TVX93021.1"/>
    </source>
</evidence>
<keyword evidence="3" id="KW-1185">Reference proteome</keyword>
<dbReference type="OrthoDB" id="2625859at2"/>
<evidence type="ECO:0000256" key="1">
    <source>
        <dbReference type="SAM" id="MobiDB-lite"/>
    </source>
</evidence>
<organism evidence="2 3">
    <name type="scientific">Paenibacillus agilis</name>
    <dbReference type="NCBI Taxonomy" id="3020863"/>
    <lineage>
        <taxon>Bacteria</taxon>
        <taxon>Bacillati</taxon>
        <taxon>Bacillota</taxon>
        <taxon>Bacilli</taxon>
        <taxon>Bacillales</taxon>
        <taxon>Paenibacillaceae</taxon>
        <taxon>Paenibacillus</taxon>
    </lineage>
</organism>
<comment type="caution">
    <text evidence="2">The sequence shown here is derived from an EMBL/GenBank/DDBJ whole genome shotgun (WGS) entry which is preliminary data.</text>
</comment>
<dbReference type="Proteomes" id="UP000318102">
    <property type="component" value="Unassembled WGS sequence"/>
</dbReference>
<feature type="region of interest" description="Disordered" evidence="1">
    <location>
        <begin position="93"/>
        <end position="115"/>
    </location>
</feature>
<evidence type="ECO:0000313" key="3">
    <source>
        <dbReference type="Proteomes" id="UP000318102"/>
    </source>
</evidence>
<evidence type="ECO:0008006" key="4">
    <source>
        <dbReference type="Google" id="ProtNLM"/>
    </source>
</evidence>
<dbReference type="Gene3D" id="1.10.8.200">
    <property type="entry name" value="Replisome organizer (g39p helicase loader/inhibitor protein)"/>
    <property type="match status" value="1"/>
</dbReference>
<dbReference type="RefSeq" id="WP_144989096.1">
    <property type="nucleotide sequence ID" value="NZ_VNJK01000001.1"/>
</dbReference>
<sequence>MNRAEVFELMIEIKANYPNFDTSDEEAERYYSFLQDFPLDAAMENIRRHILTDEFPPKIANIRGKLGEQLERKRAQEATEDYFAQLEVARLNAAPPPPGNLEKIKRMLGVDGSDG</sequence>
<name>A0A559IZG7_9BACL</name>